<name>G2QSZ5_THETT</name>
<dbReference type="HOGENOM" id="CLU_1579590_0_0_1"/>
<keyword evidence="3" id="KW-1185">Reference proteome</keyword>
<evidence type="ECO:0000313" key="2">
    <source>
        <dbReference type="EMBL" id="AEO63520.1"/>
    </source>
</evidence>
<proteinExistence type="predicted"/>
<feature type="region of interest" description="Disordered" evidence="1">
    <location>
        <begin position="74"/>
        <end position="131"/>
    </location>
</feature>
<dbReference type="EMBL" id="CP003009">
    <property type="protein sequence ID" value="AEO63520.1"/>
    <property type="molecule type" value="Genomic_DNA"/>
</dbReference>
<evidence type="ECO:0000313" key="3">
    <source>
        <dbReference type="Proteomes" id="UP000008181"/>
    </source>
</evidence>
<protein>
    <submittedName>
        <fullName evidence="2">Uncharacterized protein</fullName>
    </submittedName>
</protein>
<dbReference type="GeneID" id="11523587"/>
<organism evidence="2 3">
    <name type="scientific">Thermothielavioides terrestris (strain ATCC 38088 / NRRL 8126)</name>
    <name type="common">Thielavia terrestris</name>
    <dbReference type="NCBI Taxonomy" id="578455"/>
    <lineage>
        <taxon>Eukaryota</taxon>
        <taxon>Fungi</taxon>
        <taxon>Dikarya</taxon>
        <taxon>Ascomycota</taxon>
        <taxon>Pezizomycotina</taxon>
        <taxon>Sordariomycetes</taxon>
        <taxon>Sordariomycetidae</taxon>
        <taxon>Sordariales</taxon>
        <taxon>Chaetomiaceae</taxon>
        <taxon>Thermothielavioides</taxon>
        <taxon>Thermothielavioides terrestris</taxon>
    </lineage>
</organism>
<feature type="region of interest" description="Disordered" evidence="1">
    <location>
        <begin position="1"/>
        <end position="21"/>
    </location>
</feature>
<feature type="compositionally biased region" description="Polar residues" evidence="1">
    <location>
        <begin position="106"/>
        <end position="118"/>
    </location>
</feature>
<reference evidence="2 3" key="1">
    <citation type="journal article" date="2011" name="Nat. Biotechnol.">
        <title>Comparative genomic analysis of the thermophilic biomass-degrading fungi Myceliophthora thermophila and Thielavia terrestris.</title>
        <authorList>
            <person name="Berka R.M."/>
            <person name="Grigoriev I.V."/>
            <person name="Otillar R."/>
            <person name="Salamov A."/>
            <person name="Grimwood J."/>
            <person name="Reid I."/>
            <person name="Ishmael N."/>
            <person name="John T."/>
            <person name="Darmond C."/>
            <person name="Moisan M.-C."/>
            <person name="Henrissat B."/>
            <person name="Coutinho P.M."/>
            <person name="Lombard V."/>
            <person name="Natvig D.O."/>
            <person name="Lindquist E."/>
            <person name="Schmutz J."/>
            <person name="Lucas S."/>
            <person name="Harris P."/>
            <person name="Powlowski J."/>
            <person name="Bellemare A."/>
            <person name="Taylor D."/>
            <person name="Butler G."/>
            <person name="de Vries R.P."/>
            <person name="Allijn I.E."/>
            <person name="van den Brink J."/>
            <person name="Ushinsky S."/>
            <person name="Storms R."/>
            <person name="Powell A.J."/>
            <person name="Paulsen I.T."/>
            <person name="Elbourne L.D.H."/>
            <person name="Baker S.E."/>
            <person name="Magnuson J."/>
            <person name="LaBoissiere S."/>
            <person name="Clutterbuck A.J."/>
            <person name="Martinez D."/>
            <person name="Wogulis M."/>
            <person name="de Leon A.L."/>
            <person name="Rey M.W."/>
            <person name="Tsang A."/>
        </authorList>
    </citation>
    <scope>NUCLEOTIDE SEQUENCE [LARGE SCALE GENOMIC DNA]</scope>
    <source>
        <strain evidence="3">ATCC 38088 / NRRL 8126</strain>
    </source>
</reference>
<dbReference type="AlphaFoldDB" id="G2QSZ5"/>
<sequence length="169" mass="17936">MQTPPDSSRSRSEAGAAAGVMAPSERITDWVDVRSPEQVIASLHPVLTWTRVPDASWLFARDWANQLPGVAPGWPVEAGRPKDPISEGAAAGQRSTYVDDPWVPVRTSTVSDSSQAPLANNAGRPIPSTPVRSRRLTRGAVLSPFAPANSPSHTSASLLVIDNPVSILD</sequence>
<accession>G2QSZ5</accession>
<gene>
    <name evidence="2" type="ORF">THITE_2085038</name>
</gene>
<dbReference type="Proteomes" id="UP000008181">
    <property type="component" value="Chromosome 1"/>
</dbReference>
<evidence type="ECO:0000256" key="1">
    <source>
        <dbReference type="SAM" id="MobiDB-lite"/>
    </source>
</evidence>
<dbReference type="KEGG" id="ttt:THITE_2085038"/>
<dbReference type="RefSeq" id="XP_003649856.1">
    <property type="nucleotide sequence ID" value="XM_003649808.1"/>
</dbReference>